<comment type="caution">
    <text evidence="3">The sequence shown here is derived from an EMBL/GenBank/DDBJ whole genome shotgun (WGS) entry which is preliminary data.</text>
</comment>
<evidence type="ECO:0000313" key="3">
    <source>
        <dbReference type="EMBL" id="CAD8088175.1"/>
    </source>
</evidence>
<dbReference type="InterPro" id="IPR006073">
    <property type="entry name" value="GTP-bd"/>
</dbReference>
<feature type="coiled-coil region" evidence="1">
    <location>
        <begin position="75"/>
        <end position="117"/>
    </location>
</feature>
<reference evidence="3" key="1">
    <citation type="submission" date="2021-01" db="EMBL/GenBank/DDBJ databases">
        <authorList>
            <consortium name="Genoscope - CEA"/>
            <person name="William W."/>
        </authorList>
    </citation>
    <scope>NUCLEOTIDE SEQUENCE</scope>
</reference>
<organism evidence="3 4">
    <name type="scientific">Paramecium primaurelia</name>
    <dbReference type="NCBI Taxonomy" id="5886"/>
    <lineage>
        <taxon>Eukaryota</taxon>
        <taxon>Sar</taxon>
        <taxon>Alveolata</taxon>
        <taxon>Ciliophora</taxon>
        <taxon>Intramacronucleata</taxon>
        <taxon>Oligohymenophorea</taxon>
        <taxon>Peniculida</taxon>
        <taxon>Parameciidae</taxon>
        <taxon>Paramecium</taxon>
    </lineage>
</organism>
<dbReference type="EMBL" id="CAJJDM010000083">
    <property type="protein sequence ID" value="CAD8088175.1"/>
    <property type="molecule type" value="Genomic_DNA"/>
</dbReference>
<gene>
    <name evidence="3" type="ORF">PPRIM_AZ9-3.1.T0800124</name>
</gene>
<feature type="domain" description="G" evidence="2">
    <location>
        <begin position="212"/>
        <end position="295"/>
    </location>
</feature>
<evidence type="ECO:0000256" key="1">
    <source>
        <dbReference type="SAM" id="Coils"/>
    </source>
</evidence>
<dbReference type="GO" id="GO:0005525">
    <property type="term" value="F:GTP binding"/>
    <property type="evidence" value="ECO:0007669"/>
    <property type="project" value="InterPro"/>
</dbReference>
<protein>
    <recommendedName>
        <fullName evidence="2">G domain-containing protein</fullName>
    </recommendedName>
</protein>
<dbReference type="Proteomes" id="UP000688137">
    <property type="component" value="Unassembled WGS sequence"/>
</dbReference>
<sequence length="545" mass="64660">MDYLPNCQIHDNPIIFLDLQPKISKGKRALCRLCQLNRPTPIEKALDIKKKQIKSELEQYNEYFSSFLYSIERTIKDLDTVKSQFSKNIQQIEENLIKEKEKLLQEKNEIIQNLNLDFQCLTITQLQNIGEELSQKNPQNSQNFEKNKEKFDQEINQIMKCKELKILSDLITLQDKLTLILNQKESEPNQNKGFIEYSLNKEELYLNQKNHVLLIGGSGSGKTTLFNKITNSNLNVEQGQQITSDIYIKNSQYGEGFTLFDTPGYVNQGMYLKTLPAYLYTLENFEISRIVVVIRFNRLYNTIDSYGDILTVFKRYKDKITIVITFFDQCIKKEYVQNQIISQFQQHQIKSIIFTQIQDTGETLCKLLDTEIKSSYQQKIQLKETEIIQILKLEEDKNCQCDIKDKEYNLNCKLKKILKLPEMNNIDNIQQFQSSLESIILQVIKTNFEMFQRIEKKYYNQFQEFLYLQSFINFTNGQITQILIVAEQKMNKIQWDQYKIKLQKYIQNQMISYDNSLEIAHQKCINMFKSYVKNVKFYYYWDISN</sequence>
<dbReference type="Pfam" id="PF01926">
    <property type="entry name" value="MMR_HSR1"/>
    <property type="match status" value="1"/>
</dbReference>
<evidence type="ECO:0000313" key="4">
    <source>
        <dbReference type="Proteomes" id="UP000688137"/>
    </source>
</evidence>
<accession>A0A8S1NGN9</accession>
<proteinExistence type="predicted"/>
<dbReference type="AlphaFoldDB" id="A0A8S1NGN9"/>
<keyword evidence="1" id="KW-0175">Coiled coil</keyword>
<evidence type="ECO:0000259" key="2">
    <source>
        <dbReference type="Pfam" id="PF01926"/>
    </source>
</evidence>
<name>A0A8S1NGN9_PARPR</name>
<keyword evidence="4" id="KW-1185">Reference proteome</keyword>